<dbReference type="CDD" id="cd01886">
    <property type="entry name" value="EF-G"/>
    <property type="match status" value="1"/>
</dbReference>
<dbReference type="NCBIfam" id="NF009381">
    <property type="entry name" value="PRK12740.1-5"/>
    <property type="match status" value="1"/>
</dbReference>
<reference evidence="10" key="1">
    <citation type="journal article" date="2015" name="ISME J.">
        <title>Aquifer environment selects for microbial species cohorts in sediment and groundwater.</title>
        <authorList>
            <person name="Hug L.A."/>
            <person name="Thomas B.C."/>
            <person name="Brown C.T."/>
            <person name="Frischkorn K.R."/>
            <person name="Williams K.H."/>
            <person name="Tringe S.G."/>
            <person name="Banfield J.F."/>
        </authorList>
    </citation>
    <scope>NUCLEOTIDE SEQUENCE</scope>
</reference>
<dbReference type="SMART" id="SM00889">
    <property type="entry name" value="EFG_IV"/>
    <property type="match status" value="1"/>
</dbReference>
<dbReference type="InterPro" id="IPR031157">
    <property type="entry name" value="G_TR_CS"/>
</dbReference>
<dbReference type="FunFam" id="3.30.70.240:FF:000001">
    <property type="entry name" value="Elongation factor G"/>
    <property type="match status" value="1"/>
</dbReference>
<dbReference type="InterPro" id="IPR014721">
    <property type="entry name" value="Ribsml_uS5_D2-typ_fold_subgr"/>
</dbReference>
<evidence type="ECO:0000256" key="6">
    <source>
        <dbReference type="ARBA" id="ARBA00023134"/>
    </source>
</evidence>
<comment type="function">
    <text evidence="7 8">Catalyzes the GTP-dependent ribosomal translocation step during translation elongation. During this step, the ribosome changes from the pre-translocational (PRE) to the post-translocational (POST) state as the newly formed A-site-bound peptidyl-tRNA and P-site-bound deacylated tRNA move to the P and E sites, respectively. Catalyzes the coordinated movement of the two tRNA molecules, the mRNA and conformational changes in the ribosome.</text>
</comment>
<keyword evidence="3 8" id="KW-0547">Nucleotide-binding</keyword>
<dbReference type="InterPro" id="IPR000640">
    <property type="entry name" value="EFG_V-like"/>
</dbReference>
<dbReference type="PANTHER" id="PTHR43261">
    <property type="entry name" value="TRANSLATION ELONGATION FACTOR G-RELATED"/>
    <property type="match status" value="1"/>
</dbReference>
<evidence type="ECO:0000313" key="10">
    <source>
        <dbReference type="EMBL" id="AKQ04727.1"/>
    </source>
</evidence>
<evidence type="ECO:0000256" key="1">
    <source>
        <dbReference type="ARBA" id="ARBA00005870"/>
    </source>
</evidence>
<dbReference type="InterPro" id="IPR005517">
    <property type="entry name" value="Transl_elong_EFG/EF2_IV"/>
</dbReference>
<dbReference type="Pfam" id="PF03764">
    <property type="entry name" value="EFG_IV"/>
    <property type="match status" value="1"/>
</dbReference>
<evidence type="ECO:0000256" key="5">
    <source>
        <dbReference type="ARBA" id="ARBA00022917"/>
    </source>
</evidence>
<dbReference type="InterPro" id="IPR035649">
    <property type="entry name" value="EFG_V"/>
</dbReference>
<dbReference type="InterPro" id="IPR041095">
    <property type="entry name" value="EFG_II"/>
</dbReference>
<dbReference type="InterPro" id="IPR005225">
    <property type="entry name" value="Small_GTP-bd"/>
</dbReference>
<dbReference type="Gene3D" id="3.30.70.240">
    <property type="match status" value="1"/>
</dbReference>
<dbReference type="Gene3D" id="2.40.30.10">
    <property type="entry name" value="Translation factors"/>
    <property type="match status" value="1"/>
</dbReference>
<evidence type="ECO:0000256" key="3">
    <source>
        <dbReference type="ARBA" id="ARBA00022741"/>
    </source>
</evidence>
<evidence type="ECO:0000256" key="4">
    <source>
        <dbReference type="ARBA" id="ARBA00022768"/>
    </source>
</evidence>
<feature type="domain" description="Tr-type G" evidence="9">
    <location>
        <begin position="11"/>
        <end position="290"/>
    </location>
</feature>
<dbReference type="FunFam" id="2.40.30.10:FF:000006">
    <property type="entry name" value="Elongation factor G"/>
    <property type="match status" value="1"/>
</dbReference>
<dbReference type="InterPro" id="IPR004540">
    <property type="entry name" value="Transl_elong_EFG/EF2"/>
</dbReference>
<dbReference type="NCBIfam" id="TIGR00484">
    <property type="entry name" value="EF-G"/>
    <property type="match status" value="1"/>
</dbReference>
<dbReference type="InterPro" id="IPR009000">
    <property type="entry name" value="Transl_B-barrel_sf"/>
</dbReference>
<dbReference type="Gene3D" id="3.30.70.870">
    <property type="entry name" value="Elongation Factor G (Translational Gtpase), domain 3"/>
    <property type="match status" value="1"/>
</dbReference>
<comment type="similarity">
    <text evidence="1 8">Belongs to the TRAFAC class translation factor GTPase superfamily. Classic translation factor GTPase family. EF-G/EF-2 subfamily.</text>
</comment>
<dbReference type="AlphaFoldDB" id="A0A0H4TDT8"/>
<dbReference type="InterPro" id="IPR027417">
    <property type="entry name" value="P-loop_NTPase"/>
</dbReference>
<dbReference type="CDD" id="cd01434">
    <property type="entry name" value="EFG_mtEFG1_IV"/>
    <property type="match status" value="1"/>
</dbReference>
<keyword evidence="5 8" id="KW-0648">Protein biosynthesis</keyword>
<evidence type="ECO:0000256" key="2">
    <source>
        <dbReference type="ARBA" id="ARBA00017872"/>
    </source>
</evidence>
<comment type="subcellular location">
    <subcellularLocation>
        <location evidence="8">Cytoplasm</location>
    </subcellularLocation>
</comment>
<accession>A0A0H4TDT8</accession>
<proteinExistence type="inferred from homology"/>
<dbReference type="Pfam" id="PF00009">
    <property type="entry name" value="GTP_EFTU"/>
    <property type="match status" value="1"/>
</dbReference>
<dbReference type="CDD" id="cd16262">
    <property type="entry name" value="EFG_III"/>
    <property type="match status" value="1"/>
</dbReference>
<dbReference type="SUPFAM" id="SSF50447">
    <property type="entry name" value="Translation proteins"/>
    <property type="match status" value="1"/>
</dbReference>
<dbReference type="SUPFAM" id="SSF54211">
    <property type="entry name" value="Ribosomal protein S5 domain 2-like"/>
    <property type="match status" value="1"/>
</dbReference>
<dbReference type="InterPro" id="IPR035647">
    <property type="entry name" value="EFG_III/V"/>
</dbReference>
<sequence>MKLMPRTTALDKIRNIGIMAHIDAGKTTTTERILFYTGRTYKLGEVHDGTATMDWMEQEQERGITITSAATFCQWRRFDDDYQINIIDTPGHVDFTVEVERSLRVLDGAVTLLDAVSGVEPQTETVWRQADRYRVPRIVFVNKMDRVGADFDTSVRMIRERLGARPVPVQYPLGSGELFTGLIDVIKQVEVVYDEASLGVSWVEGPIPAAFRDKAAQLRHQLIEAVVEHDDELLHKYLEEHELTEAEIRRCVRKATVAGAVIPVFCGAAFKNKGVQRLLDGIVDYLPSPMDIPAVRGHLPHHDESFVERKASDDEPFSALAFKIATDPYVGKLTFFRVYSGVLKSGSYVYNSSKDRKERIGRLLQMHANKREEISEVRAGDIAAAIGLRDTRTGDTLCDEDHPIILETMRFPEPVISVAIEPKTKADQDKLGIALQKLAEEDPTFHVRQDAETAQTIISGMGELHLEILVERMRREFKVEANVGRPQVAYRETIRQAVQEAEGKFIRQSGGRGQYGHVVINLEPVEPGHGFVFEDKIVGGTIPREYIGPVEQGIKEALENGVLAGYPVVDVKVELVDGSYHDVDSSEIAFKIAGSMAFKEAASRAKPVLLEPIMDVEVITPSEYMGEVLGDLSSRRGKIGGMTQRGEAQVIGASAPLAEMFGYSTVLRSLTQGRAVYTMQFSHYAEVPKSKADEIVSKLKG</sequence>
<dbReference type="Gene3D" id="3.30.230.10">
    <property type="match status" value="1"/>
</dbReference>
<organism evidence="10">
    <name type="scientific">uncultured Gemmatimonadetes bacterium Rifle_16ft_4_minimus_7</name>
    <dbReference type="NCBI Taxonomy" id="1665098"/>
    <lineage>
        <taxon>Bacteria</taxon>
        <taxon>Pseudomonadati</taxon>
        <taxon>Gemmatimonadota</taxon>
        <taxon>environmental samples</taxon>
    </lineage>
</organism>
<dbReference type="NCBIfam" id="TIGR00231">
    <property type="entry name" value="small_GTP"/>
    <property type="match status" value="1"/>
</dbReference>
<dbReference type="SUPFAM" id="SSF54980">
    <property type="entry name" value="EF-G C-terminal domain-like"/>
    <property type="match status" value="2"/>
</dbReference>
<dbReference type="Gene3D" id="3.40.50.300">
    <property type="entry name" value="P-loop containing nucleotide triphosphate hydrolases"/>
    <property type="match status" value="1"/>
</dbReference>
<keyword evidence="8" id="KW-0963">Cytoplasm</keyword>
<dbReference type="PROSITE" id="PS00301">
    <property type="entry name" value="G_TR_1"/>
    <property type="match status" value="1"/>
</dbReference>
<dbReference type="EMBL" id="KT007046">
    <property type="protein sequence ID" value="AKQ04727.1"/>
    <property type="molecule type" value="Genomic_DNA"/>
</dbReference>
<dbReference type="FunFam" id="3.30.230.10:FF:000003">
    <property type="entry name" value="Elongation factor G"/>
    <property type="match status" value="1"/>
</dbReference>
<keyword evidence="4 8" id="KW-0251">Elongation factor</keyword>
<protein>
    <recommendedName>
        <fullName evidence="2 8">Elongation factor G</fullName>
        <shortName evidence="8">EF-G</shortName>
    </recommendedName>
</protein>
<dbReference type="Pfam" id="PF00679">
    <property type="entry name" value="EFG_C"/>
    <property type="match status" value="1"/>
</dbReference>
<dbReference type="Pfam" id="PF03144">
    <property type="entry name" value="GTP_EFTU_D2"/>
    <property type="match status" value="1"/>
</dbReference>
<keyword evidence="6 8" id="KW-0342">GTP-binding</keyword>
<dbReference type="SUPFAM" id="SSF52540">
    <property type="entry name" value="P-loop containing nucleoside triphosphate hydrolases"/>
    <property type="match status" value="1"/>
</dbReference>
<feature type="binding site" evidence="8">
    <location>
        <begin position="20"/>
        <end position="27"/>
    </location>
    <ligand>
        <name>GTP</name>
        <dbReference type="ChEBI" id="CHEBI:37565"/>
    </ligand>
</feature>
<dbReference type="SMART" id="SM00838">
    <property type="entry name" value="EFG_C"/>
    <property type="match status" value="1"/>
</dbReference>
<dbReference type="InterPro" id="IPR009022">
    <property type="entry name" value="EFG_III"/>
</dbReference>
<dbReference type="GO" id="GO:0003746">
    <property type="term" value="F:translation elongation factor activity"/>
    <property type="evidence" value="ECO:0007669"/>
    <property type="project" value="UniProtKB-UniRule"/>
</dbReference>
<dbReference type="GO" id="GO:0005737">
    <property type="term" value="C:cytoplasm"/>
    <property type="evidence" value="ECO:0007669"/>
    <property type="project" value="UniProtKB-SubCell"/>
</dbReference>
<dbReference type="CDD" id="cd04088">
    <property type="entry name" value="EFG_mtEFG_II"/>
    <property type="match status" value="1"/>
</dbReference>
<dbReference type="PRINTS" id="PR00315">
    <property type="entry name" value="ELONGATNFCT"/>
</dbReference>
<dbReference type="FunFam" id="3.40.50.300:FF:000029">
    <property type="entry name" value="Elongation factor G"/>
    <property type="match status" value="1"/>
</dbReference>
<dbReference type="InterPro" id="IPR004161">
    <property type="entry name" value="EFTu-like_2"/>
</dbReference>
<dbReference type="NCBIfam" id="NF009379">
    <property type="entry name" value="PRK12740.1-3"/>
    <property type="match status" value="1"/>
</dbReference>
<name>A0A0H4TDT8_9BACT</name>
<dbReference type="PROSITE" id="PS51722">
    <property type="entry name" value="G_TR_2"/>
    <property type="match status" value="1"/>
</dbReference>
<dbReference type="InterPro" id="IPR047872">
    <property type="entry name" value="EFG_IV"/>
</dbReference>
<evidence type="ECO:0000256" key="7">
    <source>
        <dbReference type="ARBA" id="ARBA00024731"/>
    </source>
</evidence>
<dbReference type="InterPro" id="IPR000795">
    <property type="entry name" value="T_Tr_GTP-bd_dom"/>
</dbReference>
<feature type="binding site" evidence="8">
    <location>
        <begin position="142"/>
        <end position="145"/>
    </location>
    <ligand>
        <name>GTP</name>
        <dbReference type="ChEBI" id="CHEBI:37565"/>
    </ligand>
</feature>
<dbReference type="InterPro" id="IPR020568">
    <property type="entry name" value="Ribosomal_Su5_D2-typ_SF"/>
</dbReference>
<dbReference type="HAMAP" id="MF_00054_B">
    <property type="entry name" value="EF_G_EF_2_B"/>
    <property type="match status" value="1"/>
</dbReference>
<dbReference type="PANTHER" id="PTHR43261:SF1">
    <property type="entry name" value="RIBOSOME-RELEASING FACTOR 2, MITOCHONDRIAL"/>
    <property type="match status" value="1"/>
</dbReference>
<gene>
    <name evidence="8 10" type="primary">fusA</name>
</gene>
<evidence type="ECO:0000256" key="8">
    <source>
        <dbReference type="HAMAP-Rule" id="MF_00054"/>
    </source>
</evidence>
<dbReference type="GO" id="GO:0003924">
    <property type="term" value="F:GTPase activity"/>
    <property type="evidence" value="ECO:0007669"/>
    <property type="project" value="InterPro"/>
</dbReference>
<feature type="binding site" evidence="8">
    <location>
        <begin position="88"/>
        <end position="92"/>
    </location>
    <ligand>
        <name>GTP</name>
        <dbReference type="ChEBI" id="CHEBI:37565"/>
    </ligand>
</feature>
<evidence type="ECO:0000259" key="9">
    <source>
        <dbReference type="PROSITE" id="PS51722"/>
    </source>
</evidence>
<dbReference type="Pfam" id="PF14492">
    <property type="entry name" value="EFG_III"/>
    <property type="match status" value="1"/>
</dbReference>
<dbReference type="GO" id="GO:0032790">
    <property type="term" value="P:ribosome disassembly"/>
    <property type="evidence" value="ECO:0007669"/>
    <property type="project" value="TreeGrafter"/>
</dbReference>
<dbReference type="GO" id="GO:0005525">
    <property type="term" value="F:GTP binding"/>
    <property type="evidence" value="ECO:0007669"/>
    <property type="project" value="UniProtKB-UniRule"/>
</dbReference>
<dbReference type="FunFam" id="3.30.70.870:FF:000001">
    <property type="entry name" value="Elongation factor G"/>
    <property type="match status" value="1"/>
</dbReference>
<dbReference type="CDD" id="cd03713">
    <property type="entry name" value="EFG_mtEFG_C"/>
    <property type="match status" value="1"/>
</dbReference>